<proteinExistence type="predicted"/>
<sequence length="155" mass="17121">MCEDDENIDHIKFMCAVPGIHQSDCIETLDIGETTTAKSKGVHQSDCIETLDIGETATAKSKASYSVVILAGLGIVAAAIGVKELIFEPNDFVSRSTHRLLDMVKKTEIEQPANGFPLEFGKMIMMVLSMLRLVLIISNFHINHVLRGLNQQRNH</sequence>
<gene>
    <name evidence="2" type="ORF">HanXRQr2_Chr11g0516441</name>
</gene>
<dbReference type="EMBL" id="MNCJ02000326">
    <property type="protein sequence ID" value="KAF5784171.1"/>
    <property type="molecule type" value="Genomic_DNA"/>
</dbReference>
<accession>A0A9K3HTV3</accession>
<evidence type="ECO:0000313" key="2">
    <source>
        <dbReference type="EMBL" id="KAF5784171.1"/>
    </source>
</evidence>
<keyword evidence="1" id="KW-1133">Transmembrane helix</keyword>
<name>A0A9K3HTV3_HELAN</name>
<evidence type="ECO:0000313" key="3">
    <source>
        <dbReference type="Proteomes" id="UP000215914"/>
    </source>
</evidence>
<keyword evidence="3" id="KW-1185">Reference proteome</keyword>
<reference evidence="2" key="2">
    <citation type="submission" date="2020-06" db="EMBL/GenBank/DDBJ databases">
        <title>Helianthus annuus Genome sequencing and assembly Release 2.</title>
        <authorList>
            <person name="Gouzy J."/>
            <person name="Langlade N."/>
            <person name="Munos S."/>
        </authorList>
    </citation>
    <scope>NUCLEOTIDE SEQUENCE</scope>
    <source>
        <tissue evidence="2">Leaves</tissue>
    </source>
</reference>
<feature type="transmembrane region" description="Helical" evidence="1">
    <location>
        <begin position="63"/>
        <end position="82"/>
    </location>
</feature>
<keyword evidence="1" id="KW-0812">Transmembrane</keyword>
<keyword evidence="1" id="KW-0472">Membrane</keyword>
<evidence type="ECO:0000256" key="1">
    <source>
        <dbReference type="SAM" id="Phobius"/>
    </source>
</evidence>
<feature type="transmembrane region" description="Helical" evidence="1">
    <location>
        <begin position="123"/>
        <end position="142"/>
    </location>
</feature>
<comment type="caution">
    <text evidence="2">The sequence shown here is derived from an EMBL/GenBank/DDBJ whole genome shotgun (WGS) entry which is preliminary data.</text>
</comment>
<dbReference type="AlphaFoldDB" id="A0A9K3HTV3"/>
<dbReference type="Proteomes" id="UP000215914">
    <property type="component" value="Unassembled WGS sequence"/>
</dbReference>
<organism evidence="2 3">
    <name type="scientific">Helianthus annuus</name>
    <name type="common">Common sunflower</name>
    <dbReference type="NCBI Taxonomy" id="4232"/>
    <lineage>
        <taxon>Eukaryota</taxon>
        <taxon>Viridiplantae</taxon>
        <taxon>Streptophyta</taxon>
        <taxon>Embryophyta</taxon>
        <taxon>Tracheophyta</taxon>
        <taxon>Spermatophyta</taxon>
        <taxon>Magnoliopsida</taxon>
        <taxon>eudicotyledons</taxon>
        <taxon>Gunneridae</taxon>
        <taxon>Pentapetalae</taxon>
        <taxon>asterids</taxon>
        <taxon>campanulids</taxon>
        <taxon>Asterales</taxon>
        <taxon>Asteraceae</taxon>
        <taxon>Asteroideae</taxon>
        <taxon>Heliantheae alliance</taxon>
        <taxon>Heliantheae</taxon>
        <taxon>Helianthus</taxon>
    </lineage>
</organism>
<reference evidence="2" key="1">
    <citation type="journal article" date="2017" name="Nature">
        <title>The sunflower genome provides insights into oil metabolism, flowering and Asterid evolution.</title>
        <authorList>
            <person name="Badouin H."/>
            <person name="Gouzy J."/>
            <person name="Grassa C.J."/>
            <person name="Murat F."/>
            <person name="Staton S.E."/>
            <person name="Cottret L."/>
            <person name="Lelandais-Briere C."/>
            <person name="Owens G.L."/>
            <person name="Carrere S."/>
            <person name="Mayjonade B."/>
            <person name="Legrand L."/>
            <person name="Gill N."/>
            <person name="Kane N.C."/>
            <person name="Bowers J.E."/>
            <person name="Hubner S."/>
            <person name="Bellec A."/>
            <person name="Berard A."/>
            <person name="Berges H."/>
            <person name="Blanchet N."/>
            <person name="Boniface M.C."/>
            <person name="Brunel D."/>
            <person name="Catrice O."/>
            <person name="Chaidir N."/>
            <person name="Claudel C."/>
            <person name="Donnadieu C."/>
            <person name="Faraut T."/>
            <person name="Fievet G."/>
            <person name="Helmstetter N."/>
            <person name="King M."/>
            <person name="Knapp S.J."/>
            <person name="Lai Z."/>
            <person name="Le Paslier M.C."/>
            <person name="Lippi Y."/>
            <person name="Lorenzon L."/>
            <person name="Mandel J.R."/>
            <person name="Marage G."/>
            <person name="Marchand G."/>
            <person name="Marquand E."/>
            <person name="Bret-Mestries E."/>
            <person name="Morien E."/>
            <person name="Nambeesan S."/>
            <person name="Nguyen T."/>
            <person name="Pegot-Espagnet P."/>
            <person name="Pouilly N."/>
            <person name="Raftis F."/>
            <person name="Sallet E."/>
            <person name="Schiex T."/>
            <person name="Thomas J."/>
            <person name="Vandecasteele C."/>
            <person name="Vares D."/>
            <person name="Vear F."/>
            <person name="Vautrin S."/>
            <person name="Crespi M."/>
            <person name="Mangin B."/>
            <person name="Burke J.M."/>
            <person name="Salse J."/>
            <person name="Munos S."/>
            <person name="Vincourt P."/>
            <person name="Rieseberg L.H."/>
            <person name="Langlade N.B."/>
        </authorList>
    </citation>
    <scope>NUCLEOTIDE SEQUENCE</scope>
    <source>
        <tissue evidence="2">Leaves</tissue>
    </source>
</reference>
<protein>
    <submittedName>
        <fullName evidence="2">Uncharacterized protein</fullName>
    </submittedName>
</protein>
<dbReference type="Gramene" id="mRNA:HanXRQr2_Chr11g0516441">
    <property type="protein sequence ID" value="mRNA:HanXRQr2_Chr11g0516441"/>
    <property type="gene ID" value="HanXRQr2_Chr11g0516441"/>
</dbReference>